<protein>
    <submittedName>
        <fullName evidence="4">Transposase</fullName>
    </submittedName>
</protein>
<reference evidence="4" key="1">
    <citation type="submission" date="2016-06" db="UniProtKB">
        <authorList>
            <consortium name="WormBaseParasite"/>
        </authorList>
    </citation>
    <scope>IDENTIFICATION</scope>
</reference>
<feature type="region of interest" description="Disordered" evidence="1">
    <location>
        <begin position="1"/>
        <end position="23"/>
    </location>
</feature>
<name>A0A183T1Q4_SCHSO</name>
<dbReference type="WBParaSite" id="SSLN_0001080701-mRNA-1">
    <property type="protein sequence ID" value="SSLN_0001080701-mRNA-1"/>
    <property type="gene ID" value="SSLN_0001080701"/>
</dbReference>
<proteinExistence type="predicted"/>
<sequence>MGKVAPSLLAGQDATPQQVPTRHPEARFSHVHLDRATWAEAMPLLNVQAAAIVKVFVSRWVTIFGVPSTVTTDQDSLPNSPQCSWLTMAYHPAAKGMDQGLQRQCAAEDPGQIACCEMCINRWLRSSTSVPHETRKKYQI</sequence>
<evidence type="ECO:0000313" key="4">
    <source>
        <dbReference type="WBParaSite" id="SSLN_0001080701-mRNA-1"/>
    </source>
</evidence>
<dbReference type="EMBL" id="UYSU01035846">
    <property type="protein sequence ID" value="VDL96787.1"/>
    <property type="molecule type" value="Genomic_DNA"/>
</dbReference>
<evidence type="ECO:0000256" key="1">
    <source>
        <dbReference type="SAM" id="MobiDB-lite"/>
    </source>
</evidence>
<evidence type="ECO:0000313" key="3">
    <source>
        <dbReference type="Proteomes" id="UP000275846"/>
    </source>
</evidence>
<keyword evidence="3" id="KW-1185">Reference proteome</keyword>
<dbReference type="OrthoDB" id="10053156at2759"/>
<reference evidence="2 3" key="2">
    <citation type="submission" date="2018-11" db="EMBL/GenBank/DDBJ databases">
        <authorList>
            <consortium name="Pathogen Informatics"/>
        </authorList>
    </citation>
    <scope>NUCLEOTIDE SEQUENCE [LARGE SCALE GENOMIC DNA]</scope>
    <source>
        <strain evidence="2 3">NST_G2</strain>
    </source>
</reference>
<organism evidence="4">
    <name type="scientific">Schistocephalus solidus</name>
    <name type="common">Tapeworm</name>
    <dbReference type="NCBI Taxonomy" id="70667"/>
    <lineage>
        <taxon>Eukaryota</taxon>
        <taxon>Metazoa</taxon>
        <taxon>Spiralia</taxon>
        <taxon>Lophotrochozoa</taxon>
        <taxon>Platyhelminthes</taxon>
        <taxon>Cestoda</taxon>
        <taxon>Eucestoda</taxon>
        <taxon>Diphyllobothriidea</taxon>
        <taxon>Diphyllobothriidae</taxon>
        <taxon>Schistocephalus</taxon>
    </lineage>
</organism>
<dbReference type="AlphaFoldDB" id="A0A183T1Q4"/>
<gene>
    <name evidence="2" type="ORF">SSLN_LOCUS10402</name>
</gene>
<accession>A0A183T1Q4</accession>
<dbReference type="STRING" id="70667.A0A183T1Q4"/>
<dbReference type="Proteomes" id="UP000275846">
    <property type="component" value="Unassembled WGS sequence"/>
</dbReference>
<evidence type="ECO:0000313" key="2">
    <source>
        <dbReference type="EMBL" id="VDL96787.1"/>
    </source>
</evidence>